<protein>
    <submittedName>
        <fullName evidence="1">Uncharacterized protein</fullName>
    </submittedName>
</protein>
<gene>
    <name evidence="1" type="ORF">B4121_3908</name>
</gene>
<name>A0A7Z0WTU0_9BACI</name>
<accession>A0A7Z0WTU0</accession>
<dbReference type="Proteomes" id="UP000185604">
    <property type="component" value="Unassembled WGS sequence"/>
</dbReference>
<sequence length="47" mass="5330">MFSTGAAFILNYETLSISSPKLIKNPDVRVFRNFAEPLNMIDVEKVL</sequence>
<proteinExistence type="predicted"/>
<reference evidence="1 2" key="1">
    <citation type="journal article" date="2016" name="Front. Microbiol.">
        <title>High-Level Heat Resistance of Spores of Bacillus amyloliquefaciens and Bacillus licheniformis Results from the Presence of a spoVA Operon in a Tn1546 Transposon.</title>
        <authorList>
            <person name="Berendsen E.M."/>
            <person name="Koning R.A."/>
            <person name="Boekhorst J."/>
            <person name="de Jong A."/>
            <person name="Kuipers O.P."/>
            <person name="Wells-Bennik M.H."/>
        </authorList>
    </citation>
    <scope>NUCLEOTIDE SEQUENCE [LARGE SCALE GENOMIC DNA]</scope>
    <source>
        <strain evidence="1 2">B4121</strain>
    </source>
</reference>
<dbReference type="AlphaFoldDB" id="A0A7Z0WTU0"/>
<comment type="caution">
    <text evidence="1">The sequence shown here is derived from an EMBL/GenBank/DDBJ whole genome shotgun (WGS) entry which is preliminary data.</text>
</comment>
<organism evidence="1 2">
    <name type="scientific">Bacillus paralicheniformis</name>
    <dbReference type="NCBI Taxonomy" id="1648923"/>
    <lineage>
        <taxon>Bacteria</taxon>
        <taxon>Bacillati</taxon>
        <taxon>Bacillota</taxon>
        <taxon>Bacilli</taxon>
        <taxon>Bacillales</taxon>
        <taxon>Bacillaceae</taxon>
        <taxon>Bacillus</taxon>
    </lineage>
</organism>
<evidence type="ECO:0000313" key="2">
    <source>
        <dbReference type="Proteomes" id="UP000185604"/>
    </source>
</evidence>
<evidence type="ECO:0000313" key="1">
    <source>
        <dbReference type="EMBL" id="OLF87456.1"/>
    </source>
</evidence>
<dbReference type="EMBL" id="LKPO01000026">
    <property type="protein sequence ID" value="OLF87456.1"/>
    <property type="molecule type" value="Genomic_DNA"/>
</dbReference>